<feature type="region of interest" description="Disordered" evidence="2">
    <location>
        <begin position="18"/>
        <end position="54"/>
    </location>
</feature>
<evidence type="ECO:0000313" key="3">
    <source>
        <dbReference type="EMBL" id="KAK3195006.1"/>
    </source>
</evidence>
<dbReference type="InterPro" id="IPR001619">
    <property type="entry name" value="Sec1-like"/>
</dbReference>
<dbReference type="AlphaFoldDB" id="A0AAD9ZY24"/>
<dbReference type="GO" id="GO:0016192">
    <property type="term" value="P:vesicle-mediated transport"/>
    <property type="evidence" value="ECO:0007669"/>
    <property type="project" value="InterPro"/>
</dbReference>
<dbReference type="Proteomes" id="UP001281410">
    <property type="component" value="Unassembled WGS sequence"/>
</dbReference>
<organism evidence="3 4">
    <name type="scientific">Dipteronia sinensis</name>
    <dbReference type="NCBI Taxonomy" id="43782"/>
    <lineage>
        <taxon>Eukaryota</taxon>
        <taxon>Viridiplantae</taxon>
        <taxon>Streptophyta</taxon>
        <taxon>Embryophyta</taxon>
        <taxon>Tracheophyta</taxon>
        <taxon>Spermatophyta</taxon>
        <taxon>Magnoliopsida</taxon>
        <taxon>eudicotyledons</taxon>
        <taxon>Gunneridae</taxon>
        <taxon>Pentapetalae</taxon>
        <taxon>rosids</taxon>
        <taxon>malvids</taxon>
        <taxon>Sapindales</taxon>
        <taxon>Sapindaceae</taxon>
        <taxon>Hippocastanoideae</taxon>
        <taxon>Acereae</taxon>
        <taxon>Dipteronia</taxon>
    </lineage>
</organism>
<evidence type="ECO:0000313" key="4">
    <source>
        <dbReference type="Proteomes" id="UP001281410"/>
    </source>
</evidence>
<dbReference type="InterPro" id="IPR036045">
    <property type="entry name" value="Sec1-like_sf"/>
</dbReference>
<evidence type="ECO:0000256" key="1">
    <source>
        <dbReference type="ARBA" id="ARBA00009884"/>
    </source>
</evidence>
<keyword evidence="4" id="KW-1185">Reference proteome</keyword>
<proteinExistence type="inferred from homology"/>
<dbReference type="InterPro" id="IPR027482">
    <property type="entry name" value="Sec1-like_dom2"/>
</dbReference>
<reference evidence="3" key="1">
    <citation type="journal article" date="2023" name="Plant J.">
        <title>Genome sequences and population genomics provide insights into the demographic history, inbreeding, and mutation load of two 'living fossil' tree species of Dipteronia.</title>
        <authorList>
            <person name="Feng Y."/>
            <person name="Comes H.P."/>
            <person name="Chen J."/>
            <person name="Zhu S."/>
            <person name="Lu R."/>
            <person name="Zhang X."/>
            <person name="Li P."/>
            <person name="Qiu J."/>
            <person name="Olsen K.M."/>
            <person name="Qiu Y."/>
        </authorList>
    </citation>
    <scope>NUCLEOTIDE SEQUENCE</scope>
    <source>
        <strain evidence="3">NBL</strain>
    </source>
</reference>
<gene>
    <name evidence="3" type="ORF">Dsin_026316</name>
</gene>
<evidence type="ECO:0000256" key="2">
    <source>
        <dbReference type="SAM" id="MobiDB-lite"/>
    </source>
</evidence>
<dbReference type="Gene3D" id="1.25.40.60">
    <property type="match status" value="1"/>
</dbReference>
<dbReference type="EMBL" id="JANJYJ010000008">
    <property type="protein sequence ID" value="KAK3195006.1"/>
    <property type="molecule type" value="Genomic_DNA"/>
</dbReference>
<comment type="caution">
    <text evidence="3">The sequence shown here is derived from an EMBL/GenBank/DDBJ whole genome shotgun (WGS) entry which is preliminary data.</text>
</comment>
<dbReference type="Gene3D" id="3.40.50.1910">
    <property type="match status" value="1"/>
</dbReference>
<feature type="compositionally biased region" description="Basic and acidic residues" evidence="2">
    <location>
        <begin position="39"/>
        <end position="54"/>
    </location>
</feature>
<dbReference type="SUPFAM" id="SSF56815">
    <property type="entry name" value="Sec1/munc18-like (SM) proteins"/>
    <property type="match status" value="1"/>
</dbReference>
<accession>A0AAD9ZY24</accession>
<feature type="compositionally biased region" description="Low complexity" evidence="2">
    <location>
        <begin position="21"/>
        <end position="35"/>
    </location>
</feature>
<name>A0AAD9ZY24_9ROSI</name>
<sequence>MQLARLSPEDMKVVNNMRLLGGSSDSKKTSTGSFSLKFDGQKTKQATRKDRTGEEETWQLFRFYPMIEELIENLGKGEFPKDGYACMNDPKPIVQEDTMSVRKKTAPTAPAPSERKTPAHSKRSRRTPSWAKPQLSDDGSSSDSILKHASTELDLRKMGQRIFVFIIGGATRSELRVCHKLTTKLRREVVLGSTSFEDPPQYITKLKLLSFKEI</sequence>
<evidence type="ECO:0008006" key="5">
    <source>
        <dbReference type="Google" id="ProtNLM"/>
    </source>
</evidence>
<dbReference type="PANTHER" id="PTHR11679">
    <property type="entry name" value="VESICLE PROTEIN SORTING-ASSOCIATED"/>
    <property type="match status" value="1"/>
</dbReference>
<dbReference type="Pfam" id="PF00995">
    <property type="entry name" value="Sec1"/>
    <property type="match status" value="1"/>
</dbReference>
<feature type="region of interest" description="Disordered" evidence="2">
    <location>
        <begin position="95"/>
        <end position="143"/>
    </location>
</feature>
<protein>
    <recommendedName>
        <fullName evidence="5">Sec1-like protein</fullName>
    </recommendedName>
</protein>
<comment type="similarity">
    <text evidence="1">Belongs to the STXBP/unc-18/SEC1 family.</text>
</comment>